<dbReference type="RefSeq" id="WP_005226262.1">
    <property type="nucleotide sequence ID" value="NZ_CACRTX010000008.1"/>
</dbReference>
<protein>
    <recommendedName>
        <fullName evidence="2">DUF5626 domain-containing protein</fullName>
    </recommendedName>
</protein>
<evidence type="ECO:0000259" key="2">
    <source>
        <dbReference type="Pfam" id="PF18540"/>
    </source>
</evidence>
<evidence type="ECO:0000313" key="4">
    <source>
        <dbReference type="Proteomes" id="UP000286288"/>
    </source>
</evidence>
<dbReference type="AlphaFoldDB" id="A0A415EPM9"/>
<organism evidence="3 4">
    <name type="scientific">Enterococcus casseliflavus</name>
    <name type="common">Enterococcus flavescens</name>
    <dbReference type="NCBI Taxonomy" id="37734"/>
    <lineage>
        <taxon>Bacteria</taxon>
        <taxon>Bacillati</taxon>
        <taxon>Bacillota</taxon>
        <taxon>Bacilli</taxon>
        <taxon>Lactobacillales</taxon>
        <taxon>Enterococcaceae</taxon>
        <taxon>Enterococcus</taxon>
    </lineage>
</organism>
<feature type="chain" id="PRO_5019293362" description="DUF5626 domain-containing protein" evidence="1">
    <location>
        <begin position="26"/>
        <end position="155"/>
    </location>
</feature>
<name>A0A415EPM9_ENTCA</name>
<dbReference type="GeneID" id="15143785"/>
<sequence>MVFVKKLFFVPFIFLCFLFALPAAAQTVEEPELVYDLASDSPYEQLITVDEEGNEVILTIEKLPSFRANLAAGTYRVSKTSAGNWTASYNVTVNSRNQFTGTSNLSLVAHRGSITSSSLTHTSTKATCTFKQKAGIITTNGSVVTTISNGKLVVK</sequence>
<proteinExistence type="predicted"/>
<dbReference type="Proteomes" id="UP000286288">
    <property type="component" value="Unassembled WGS sequence"/>
</dbReference>
<dbReference type="EMBL" id="QRMZ01000021">
    <property type="protein sequence ID" value="RHK05296.1"/>
    <property type="molecule type" value="Genomic_DNA"/>
</dbReference>
<comment type="caution">
    <text evidence="3">The sequence shown here is derived from an EMBL/GenBank/DDBJ whole genome shotgun (WGS) entry which is preliminary data.</text>
</comment>
<accession>A0A415EPM9</accession>
<dbReference type="InterPro" id="IPR040491">
    <property type="entry name" value="DUF5626"/>
</dbReference>
<keyword evidence="1" id="KW-0732">Signal</keyword>
<feature type="signal peptide" evidence="1">
    <location>
        <begin position="1"/>
        <end position="25"/>
    </location>
</feature>
<evidence type="ECO:0000256" key="1">
    <source>
        <dbReference type="SAM" id="SignalP"/>
    </source>
</evidence>
<feature type="domain" description="DUF5626" evidence="2">
    <location>
        <begin position="36"/>
        <end position="154"/>
    </location>
</feature>
<evidence type="ECO:0000313" key="3">
    <source>
        <dbReference type="EMBL" id="RHK05296.1"/>
    </source>
</evidence>
<dbReference type="Pfam" id="PF18540">
    <property type="entry name" value="DUF5626"/>
    <property type="match status" value="1"/>
</dbReference>
<gene>
    <name evidence="3" type="ORF">DW084_14245</name>
</gene>
<reference evidence="3 4" key="1">
    <citation type="submission" date="2018-08" db="EMBL/GenBank/DDBJ databases">
        <title>A genome reference for cultivated species of the human gut microbiota.</title>
        <authorList>
            <person name="Zou Y."/>
            <person name="Xue W."/>
            <person name="Luo G."/>
        </authorList>
    </citation>
    <scope>NUCLEOTIDE SEQUENCE [LARGE SCALE GENOMIC DNA]</scope>
    <source>
        <strain evidence="3 4">AF48-16</strain>
    </source>
</reference>
<dbReference type="Gene3D" id="2.60.40.3860">
    <property type="match status" value="1"/>
</dbReference>